<dbReference type="Pfam" id="PF04324">
    <property type="entry name" value="Fer2_BFD"/>
    <property type="match status" value="1"/>
</dbReference>
<evidence type="ECO:0000313" key="4">
    <source>
        <dbReference type="EMBL" id="GHD21995.1"/>
    </source>
</evidence>
<dbReference type="InterPro" id="IPR036188">
    <property type="entry name" value="FAD/NAD-bd_sf"/>
</dbReference>
<comment type="caution">
    <text evidence="4">The sequence shown here is derived from an EMBL/GenBank/DDBJ whole genome shotgun (WGS) entry which is preliminary data.</text>
</comment>
<dbReference type="InterPro" id="IPR023753">
    <property type="entry name" value="FAD/NAD-binding_dom"/>
</dbReference>
<keyword evidence="5" id="KW-1185">Reference proteome</keyword>
<dbReference type="PRINTS" id="PR00368">
    <property type="entry name" value="FADPNR"/>
</dbReference>
<keyword evidence="1" id="KW-0560">Oxidoreductase</keyword>
<gene>
    <name evidence="4" type="ORF">GCM10016234_35950</name>
</gene>
<dbReference type="RefSeq" id="WP_189506663.1">
    <property type="nucleotide sequence ID" value="NZ_BMZQ01000004.1"/>
</dbReference>
<dbReference type="AlphaFoldDB" id="A0A8J3DZ42"/>
<dbReference type="SUPFAM" id="SSF51905">
    <property type="entry name" value="FAD/NAD(P)-binding domain"/>
    <property type="match status" value="1"/>
</dbReference>
<dbReference type="PANTHER" id="PTHR42949:SF3">
    <property type="entry name" value="ANAEROBIC GLYCEROL-3-PHOSPHATE DEHYDROGENASE SUBUNIT B"/>
    <property type="match status" value="1"/>
</dbReference>
<evidence type="ECO:0000259" key="3">
    <source>
        <dbReference type="Pfam" id="PF07992"/>
    </source>
</evidence>
<reference evidence="4" key="1">
    <citation type="journal article" date="2014" name="Int. J. Syst. Evol. Microbiol.">
        <title>Complete genome sequence of Corynebacterium casei LMG S-19264T (=DSM 44701T), isolated from a smear-ripened cheese.</title>
        <authorList>
            <consortium name="US DOE Joint Genome Institute (JGI-PGF)"/>
            <person name="Walter F."/>
            <person name="Albersmeier A."/>
            <person name="Kalinowski J."/>
            <person name="Ruckert C."/>
        </authorList>
    </citation>
    <scope>NUCLEOTIDE SEQUENCE</scope>
    <source>
        <strain evidence="4">KCTC 42249</strain>
    </source>
</reference>
<organism evidence="4 5">
    <name type="scientific">Tianweitania populi</name>
    <dbReference type="NCBI Taxonomy" id="1607949"/>
    <lineage>
        <taxon>Bacteria</taxon>
        <taxon>Pseudomonadati</taxon>
        <taxon>Pseudomonadota</taxon>
        <taxon>Alphaproteobacteria</taxon>
        <taxon>Hyphomicrobiales</taxon>
        <taxon>Phyllobacteriaceae</taxon>
        <taxon>Tianweitania</taxon>
    </lineage>
</organism>
<dbReference type="InterPro" id="IPR007419">
    <property type="entry name" value="BFD-like_2Fe2S-bd_dom"/>
</dbReference>
<dbReference type="PANTHER" id="PTHR42949">
    <property type="entry name" value="ANAEROBIC GLYCEROL-3-PHOSPHATE DEHYDROGENASE SUBUNIT B"/>
    <property type="match status" value="1"/>
</dbReference>
<feature type="domain" description="FAD/NAD(P)-binding" evidence="3">
    <location>
        <begin position="9"/>
        <end position="311"/>
    </location>
</feature>
<dbReference type="Pfam" id="PF07992">
    <property type="entry name" value="Pyr_redox_2"/>
    <property type="match status" value="1"/>
</dbReference>
<name>A0A8J3DZ42_9HYPH</name>
<dbReference type="GO" id="GO:0016491">
    <property type="term" value="F:oxidoreductase activity"/>
    <property type="evidence" value="ECO:0007669"/>
    <property type="project" value="UniProtKB-KW"/>
</dbReference>
<dbReference type="Gene3D" id="3.50.50.60">
    <property type="entry name" value="FAD/NAD(P)-binding domain"/>
    <property type="match status" value="2"/>
</dbReference>
<dbReference type="Proteomes" id="UP000630142">
    <property type="component" value="Unassembled WGS sequence"/>
</dbReference>
<dbReference type="InterPro" id="IPR041854">
    <property type="entry name" value="BFD-like_2Fe2S-bd_dom_sf"/>
</dbReference>
<evidence type="ECO:0000256" key="1">
    <source>
        <dbReference type="ARBA" id="ARBA00023002"/>
    </source>
</evidence>
<dbReference type="InterPro" id="IPR051691">
    <property type="entry name" value="Metab_Enz_Cyan_OpOx_G3PDH"/>
</dbReference>
<sequence>MSLPQLPPVIVGAGPAGLACAATLVEAGLRPILLDEARRPGGQGTRRLSPAMMPFAEQFLGRAYANKTATREALEDRLLTRCDWRPGTLAWGIFEDRLEVVQDGRHDSIRFDQLLVAVGATDRLMALPGWTLPGVFTLGGAQVALKQHSAFIGQRVVMAGSSPLLYLAAAQYARMGLRDLIVVDTSKSADKRRAAIGMVLSAPGTFAEGLLLLAELRRRGVRRIEGAELLRVNGTNRVEAIEIRHADGRVEALSCDAVALGHGLRPETQLAELAGAKLKFDPILRNWFPETDEDGRAGDRLWLAGDSAMTGGRIAAAESGRLAALSMLAARGMTVPADAAKLRRRVERLRVFQQRMASAFRWPSHLAAELPDETIVCRCERVHAGTIREAVRKQAGPVEVNRVKAITRCGMGRCQGRFCGQTLQELTASTSGMPVETVGRLRAQAPVRPIPIEAAMEGDGL</sequence>
<dbReference type="Gene3D" id="1.10.10.1100">
    <property type="entry name" value="BFD-like [2Fe-2S]-binding domain"/>
    <property type="match status" value="1"/>
</dbReference>
<evidence type="ECO:0000259" key="2">
    <source>
        <dbReference type="Pfam" id="PF04324"/>
    </source>
</evidence>
<accession>A0A8J3DZ42</accession>
<reference evidence="4" key="2">
    <citation type="submission" date="2020-09" db="EMBL/GenBank/DDBJ databases">
        <authorList>
            <person name="Sun Q."/>
            <person name="Kim S."/>
        </authorList>
    </citation>
    <scope>NUCLEOTIDE SEQUENCE</scope>
    <source>
        <strain evidence="4">KCTC 42249</strain>
    </source>
</reference>
<evidence type="ECO:0000313" key="5">
    <source>
        <dbReference type="Proteomes" id="UP000630142"/>
    </source>
</evidence>
<dbReference type="CDD" id="cd19946">
    <property type="entry name" value="GlpA-like_Fer2_BFD-like"/>
    <property type="match status" value="1"/>
</dbReference>
<dbReference type="EMBL" id="BMZQ01000004">
    <property type="protein sequence ID" value="GHD21995.1"/>
    <property type="molecule type" value="Genomic_DNA"/>
</dbReference>
<dbReference type="PIRSF" id="PIRSF037495">
    <property type="entry name" value="Opine_OX_OoxA/HcnB"/>
    <property type="match status" value="1"/>
</dbReference>
<feature type="domain" description="BFD-like [2Fe-2S]-binding" evidence="2">
    <location>
        <begin position="375"/>
        <end position="426"/>
    </location>
</feature>
<proteinExistence type="predicted"/>
<dbReference type="InterPro" id="IPR017224">
    <property type="entry name" value="Opine_Oxase_asu/HCN_bsu"/>
</dbReference>
<protein>
    <submittedName>
        <fullName evidence="4">FAD/NAD(P)-binding oxidoreductase</fullName>
    </submittedName>
</protein>